<dbReference type="EMBL" id="CP002345">
    <property type="protein sequence ID" value="ADQ80149.1"/>
    <property type="molecule type" value="Genomic_DNA"/>
</dbReference>
<dbReference type="GO" id="GO:0003700">
    <property type="term" value="F:DNA-binding transcription factor activity"/>
    <property type="evidence" value="ECO:0007669"/>
    <property type="project" value="TreeGrafter"/>
</dbReference>
<dbReference type="InterPro" id="IPR010982">
    <property type="entry name" value="Lambda_DNA-bd_dom_sf"/>
</dbReference>
<organism evidence="3 4">
    <name type="scientific">Paludibacter propionicigenes (strain DSM 17365 / JCM 13257 / WB4)</name>
    <dbReference type="NCBI Taxonomy" id="694427"/>
    <lineage>
        <taxon>Bacteria</taxon>
        <taxon>Pseudomonadati</taxon>
        <taxon>Bacteroidota</taxon>
        <taxon>Bacteroidia</taxon>
        <taxon>Bacteroidales</taxon>
        <taxon>Paludibacteraceae</taxon>
        <taxon>Paludibacter</taxon>
    </lineage>
</organism>
<feature type="domain" description="HTH cro/C1-type" evidence="2">
    <location>
        <begin position="12"/>
        <end position="66"/>
    </location>
</feature>
<gene>
    <name evidence="3" type="ordered locus">Palpr_2012</name>
</gene>
<dbReference type="Gene3D" id="2.60.120.10">
    <property type="entry name" value="Jelly Rolls"/>
    <property type="match status" value="1"/>
</dbReference>
<keyword evidence="4" id="KW-1185">Reference proteome</keyword>
<reference evidence="3 4" key="2">
    <citation type="journal article" date="2011" name="Stand. Genomic Sci.">
        <title>Complete genome sequence of Paludibacter propionicigenes type strain (WB4).</title>
        <authorList>
            <person name="Gronow S."/>
            <person name="Munk C."/>
            <person name="Lapidus A."/>
            <person name="Nolan M."/>
            <person name="Lucas S."/>
            <person name="Hammon N."/>
            <person name="Deshpande S."/>
            <person name="Cheng J.F."/>
            <person name="Tapia R."/>
            <person name="Han C."/>
            <person name="Goodwin L."/>
            <person name="Pitluck S."/>
            <person name="Liolios K."/>
            <person name="Ivanova N."/>
            <person name="Mavromatis K."/>
            <person name="Mikhailova N."/>
            <person name="Pati A."/>
            <person name="Chen A."/>
            <person name="Palaniappan K."/>
            <person name="Land M."/>
            <person name="Hauser L."/>
            <person name="Chang Y.J."/>
            <person name="Jeffries C.D."/>
            <person name="Brambilla E."/>
            <person name="Rohde M."/>
            <person name="Goker M."/>
            <person name="Detter J.C."/>
            <person name="Woyke T."/>
            <person name="Bristow J."/>
            <person name="Eisen J.A."/>
            <person name="Markowitz V."/>
            <person name="Hugenholtz P."/>
            <person name="Kyrpides N.C."/>
            <person name="Klenk H.P."/>
        </authorList>
    </citation>
    <scope>NUCLEOTIDE SEQUENCE [LARGE SCALE GENOMIC DNA]</scope>
    <source>
        <strain evidence="4">DSM 17365 / JCM 13257 / WB4</strain>
    </source>
</reference>
<evidence type="ECO:0000313" key="3">
    <source>
        <dbReference type="EMBL" id="ADQ80149.1"/>
    </source>
</evidence>
<dbReference type="STRING" id="694427.Palpr_2012"/>
<keyword evidence="1" id="KW-0238">DNA-binding</keyword>
<protein>
    <submittedName>
        <fullName evidence="3">Transcriptional regulator</fullName>
    </submittedName>
</protein>
<dbReference type="KEGG" id="ppn:Palpr_2012"/>
<dbReference type="AlphaFoldDB" id="E4T605"/>
<dbReference type="GO" id="GO:0005829">
    <property type="term" value="C:cytosol"/>
    <property type="evidence" value="ECO:0007669"/>
    <property type="project" value="TreeGrafter"/>
</dbReference>
<dbReference type="InterPro" id="IPR050807">
    <property type="entry name" value="TransReg_Diox_bact_type"/>
</dbReference>
<dbReference type="SUPFAM" id="SSF47413">
    <property type="entry name" value="lambda repressor-like DNA-binding domains"/>
    <property type="match status" value="1"/>
</dbReference>
<dbReference type="Proteomes" id="UP000008718">
    <property type="component" value="Chromosome"/>
</dbReference>
<dbReference type="Pfam" id="PF07883">
    <property type="entry name" value="Cupin_2"/>
    <property type="match status" value="1"/>
</dbReference>
<evidence type="ECO:0000256" key="1">
    <source>
        <dbReference type="ARBA" id="ARBA00023125"/>
    </source>
</evidence>
<dbReference type="InterPro" id="IPR001387">
    <property type="entry name" value="Cro/C1-type_HTH"/>
</dbReference>
<dbReference type="HOGENOM" id="CLU_085376_3_2_10"/>
<evidence type="ECO:0000259" key="2">
    <source>
        <dbReference type="PROSITE" id="PS50943"/>
    </source>
</evidence>
<dbReference type="PANTHER" id="PTHR46797">
    <property type="entry name" value="HTH-TYPE TRANSCRIPTIONAL REGULATOR"/>
    <property type="match status" value="1"/>
</dbReference>
<dbReference type="eggNOG" id="COG1396">
    <property type="taxonomic scope" value="Bacteria"/>
</dbReference>
<dbReference type="InterPro" id="IPR013096">
    <property type="entry name" value="Cupin_2"/>
</dbReference>
<proteinExistence type="predicted"/>
<dbReference type="SUPFAM" id="SSF51182">
    <property type="entry name" value="RmlC-like cupins"/>
    <property type="match status" value="1"/>
</dbReference>
<dbReference type="OrthoDB" id="9805356at2"/>
<dbReference type="SMART" id="SM00530">
    <property type="entry name" value="HTH_XRE"/>
    <property type="match status" value="1"/>
</dbReference>
<dbReference type="Gene3D" id="1.10.260.40">
    <property type="entry name" value="lambda repressor-like DNA-binding domains"/>
    <property type="match status" value="1"/>
</dbReference>
<reference key="1">
    <citation type="submission" date="2010-11" db="EMBL/GenBank/DDBJ databases">
        <title>The complete genome of Paludibacter propionicigenes DSM 17365.</title>
        <authorList>
            <consortium name="US DOE Joint Genome Institute (JGI-PGF)"/>
            <person name="Lucas S."/>
            <person name="Copeland A."/>
            <person name="Lapidus A."/>
            <person name="Bruce D."/>
            <person name="Goodwin L."/>
            <person name="Pitluck S."/>
            <person name="Kyrpides N."/>
            <person name="Mavromatis K."/>
            <person name="Ivanova N."/>
            <person name="Munk A.C."/>
            <person name="Brettin T."/>
            <person name="Detter J.C."/>
            <person name="Han C."/>
            <person name="Tapia R."/>
            <person name="Land M."/>
            <person name="Hauser L."/>
            <person name="Markowitz V."/>
            <person name="Cheng J.-F."/>
            <person name="Hugenholtz P."/>
            <person name="Woyke T."/>
            <person name="Wu D."/>
            <person name="Gronow S."/>
            <person name="Wellnitz S."/>
            <person name="Brambilla E."/>
            <person name="Klenk H.-P."/>
            <person name="Eisen J.A."/>
        </authorList>
    </citation>
    <scope>NUCLEOTIDE SEQUENCE</scope>
    <source>
        <strain>WB4</strain>
    </source>
</reference>
<dbReference type="Pfam" id="PF12844">
    <property type="entry name" value="HTH_19"/>
    <property type="match status" value="1"/>
</dbReference>
<dbReference type="RefSeq" id="WP_013445518.1">
    <property type="nucleotide sequence ID" value="NC_014734.1"/>
</dbReference>
<dbReference type="PROSITE" id="PS50943">
    <property type="entry name" value="HTH_CROC1"/>
    <property type="match status" value="1"/>
</dbReference>
<dbReference type="PANTHER" id="PTHR46797:SF19">
    <property type="entry name" value="BLL2473 PROTEIN"/>
    <property type="match status" value="1"/>
</dbReference>
<name>E4T605_PALPW</name>
<sequence length="182" mass="20090">MNTQIKQIAERLHGLRDALELTTAEVAAKCGISESDYEKYESGNFDIPMSFICEIAEAFNVETTALISGNDPHSVAFSVTRKGTGTTIERSKAYKYQSLAHGFRKAVAEPFEVTVEPNDKPIHLNSHSGQEFNLLLEGTMQMQIAGNDITLYEGDSVYFDATKPHGMKALNGKKVRFLAVII</sequence>
<dbReference type="InterPro" id="IPR014710">
    <property type="entry name" value="RmlC-like_jellyroll"/>
</dbReference>
<dbReference type="CDD" id="cd00093">
    <property type="entry name" value="HTH_XRE"/>
    <property type="match status" value="1"/>
</dbReference>
<dbReference type="eggNOG" id="COG0662">
    <property type="taxonomic scope" value="Bacteria"/>
</dbReference>
<evidence type="ECO:0000313" key="4">
    <source>
        <dbReference type="Proteomes" id="UP000008718"/>
    </source>
</evidence>
<accession>E4T605</accession>
<dbReference type="InterPro" id="IPR011051">
    <property type="entry name" value="RmlC_Cupin_sf"/>
</dbReference>
<dbReference type="GO" id="GO:0003677">
    <property type="term" value="F:DNA binding"/>
    <property type="evidence" value="ECO:0007669"/>
    <property type="project" value="UniProtKB-KW"/>
</dbReference>
<dbReference type="CDD" id="cd02209">
    <property type="entry name" value="cupin_XRE_C"/>
    <property type="match status" value="1"/>
</dbReference>